<dbReference type="InterPro" id="IPR019719">
    <property type="entry name" value="DUF2599"/>
</dbReference>
<dbReference type="STRING" id="526729.SAMN04324258_2485"/>
<accession>A0A1T5KVM8</accession>
<feature type="region of interest" description="Disordered" evidence="1">
    <location>
        <begin position="83"/>
        <end position="124"/>
    </location>
</feature>
<dbReference type="AlphaFoldDB" id="A0A1T5KVM8"/>
<dbReference type="Proteomes" id="UP000189777">
    <property type="component" value="Unassembled WGS sequence"/>
</dbReference>
<dbReference type="RefSeq" id="WP_245807084.1">
    <property type="nucleotide sequence ID" value="NZ_FUZQ01000004.1"/>
</dbReference>
<feature type="region of interest" description="Disordered" evidence="1">
    <location>
        <begin position="43"/>
        <end position="65"/>
    </location>
</feature>
<sequence>MPRRHPRARSRATPTRRPAAVLAAPAVLAVLALLTLGACTPSDPTPTAPATPSASPTPTTSSTADTTAGVQVAAGDVTLEVTAPGATVDDPRVRTSPGPDATTATVTIGAPPHDTDAASPPAAPRVALTSPGTLSPNVDGSVTVLDDGGAAVGGLTVPQGARLVALDGTHLEVRTTASGAERDEVTTTLGTAAVAGTDWGEREGGRSLAVEPTDWARGAGQAGVDLVWAELVATDPAVDVPTMRDQLECHAIGAPDKDTWNLEPWRPDVGLVATMAARCNPTP</sequence>
<keyword evidence="3" id="KW-1185">Reference proteome</keyword>
<organism evidence="2 3">
    <name type="scientific">Krasilnikoviella flava</name>
    <dbReference type="NCBI Taxonomy" id="526729"/>
    <lineage>
        <taxon>Bacteria</taxon>
        <taxon>Bacillati</taxon>
        <taxon>Actinomycetota</taxon>
        <taxon>Actinomycetes</taxon>
        <taxon>Micrococcales</taxon>
        <taxon>Promicromonosporaceae</taxon>
        <taxon>Krasilnikoviella</taxon>
    </lineage>
</organism>
<protein>
    <recommendedName>
        <fullName evidence="4">DUF2599 domain-containing protein</fullName>
    </recommendedName>
</protein>
<evidence type="ECO:0000256" key="1">
    <source>
        <dbReference type="SAM" id="MobiDB-lite"/>
    </source>
</evidence>
<proteinExistence type="predicted"/>
<reference evidence="2 3" key="1">
    <citation type="submission" date="2017-02" db="EMBL/GenBank/DDBJ databases">
        <authorList>
            <person name="Peterson S.W."/>
        </authorList>
    </citation>
    <scope>NUCLEOTIDE SEQUENCE [LARGE SCALE GENOMIC DNA]</scope>
    <source>
        <strain evidence="2 3">DSM 21481</strain>
    </source>
</reference>
<feature type="compositionally biased region" description="Low complexity" evidence="1">
    <location>
        <begin position="50"/>
        <end position="65"/>
    </location>
</feature>
<gene>
    <name evidence="2" type="ORF">SAMN04324258_2485</name>
</gene>
<dbReference type="EMBL" id="FUZQ01000004">
    <property type="protein sequence ID" value="SKC67700.1"/>
    <property type="molecule type" value="Genomic_DNA"/>
</dbReference>
<name>A0A1T5KVM8_9MICO</name>
<dbReference type="Pfam" id="PF10783">
    <property type="entry name" value="DUF2599"/>
    <property type="match status" value="1"/>
</dbReference>
<evidence type="ECO:0000313" key="2">
    <source>
        <dbReference type="EMBL" id="SKC67700.1"/>
    </source>
</evidence>
<evidence type="ECO:0008006" key="4">
    <source>
        <dbReference type="Google" id="ProtNLM"/>
    </source>
</evidence>
<evidence type="ECO:0000313" key="3">
    <source>
        <dbReference type="Proteomes" id="UP000189777"/>
    </source>
</evidence>